<name>A0A109J7Q3_9HYPH</name>
<evidence type="ECO:0000256" key="1">
    <source>
        <dbReference type="SAM" id="MobiDB-lite"/>
    </source>
</evidence>
<dbReference type="AlphaFoldDB" id="A0A109J7Q3"/>
<dbReference type="EMBL" id="LNCD01000124">
    <property type="protein sequence ID" value="KWV43844.1"/>
    <property type="molecule type" value="Genomic_DNA"/>
</dbReference>
<dbReference type="Proteomes" id="UP000068164">
    <property type="component" value="Unassembled WGS sequence"/>
</dbReference>
<dbReference type="OrthoDB" id="7462439at2"/>
<feature type="region of interest" description="Disordered" evidence="1">
    <location>
        <begin position="131"/>
        <end position="194"/>
    </location>
</feature>
<reference evidence="2 3" key="1">
    <citation type="submission" date="2015-11" db="EMBL/GenBank/DDBJ databases">
        <title>Draft Genome Sequence of the Strain BR 10423 (Rhizobium sp.) isolated from nodules of Mimosa pudica.</title>
        <authorList>
            <person name="Barauna A.C."/>
            <person name="Zilli J.E."/>
            <person name="Simoes-Araujo J.L."/>
            <person name="Reis V.M."/>
            <person name="James E.K."/>
            <person name="Reis F.B.Jr."/>
            <person name="Rouws L.F."/>
            <person name="Passos S.R."/>
            <person name="Gois S.R."/>
        </authorList>
    </citation>
    <scope>NUCLEOTIDE SEQUENCE [LARGE SCALE GENOMIC DNA]</scope>
    <source>
        <strain evidence="2 3">BR10423</strain>
    </source>
</reference>
<sequence>MANNPRWLYLLEKIAESWDDGDRSLRDNRTDKEVHRTILDTLVLGKPLSPKQSAALIRSIQRRVPFQSKFTWTGEIVLTRKQVRYADKNTLARIRQAFSVEPQGFSSTGNGPDLSPNSQPFVTQMSANSQPFVADSPSISPDFPLNELSHKDSGDPTQRYPHFAALYSDTKRHETRPSEYQQSDVPTGHDAPLSHHDTGTSTLTRVVHEAASPKGIGDSSGGIEKARHKIGEVALWLDQGLTGTINVNGIKAQLVFGTYYAFEHRFYQRHSNEGYRDWWHLYSELIADLVAIFESGKRDDSMGYQFAVSAIFKDRAGSELLDMRLAARLLYGANGEPDRMLLIYGREVYKVSISENKGTGTNAPLWRGGKWELLEAL</sequence>
<comment type="caution">
    <text evidence="2">The sequence shown here is derived from an EMBL/GenBank/DDBJ whole genome shotgun (WGS) entry which is preliminary data.</text>
</comment>
<proteinExistence type="predicted"/>
<dbReference type="RefSeq" id="WP_062374437.1">
    <property type="nucleotide sequence ID" value="NZ_LNCD01000124.1"/>
</dbReference>
<accession>A0A109J7Q3</accession>
<keyword evidence="3" id="KW-1185">Reference proteome</keyword>
<protein>
    <submittedName>
        <fullName evidence="2">Uncharacterized protein</fullName>
    </submittedName>
</protein>
<gene>
    <name evidence="2" type="ORF">AS026_19430</name>
</gene>
<evidence type="ECO:0000313" key="3">
    <source>
        <dbReference type="Proteomes" id="UP000068164"/>
    </source>
</evidence>
<organism evidence="2 3">
    <name type="scientific">Rhizobium altiplani</name>
    <dbReference type="NCBI Taxonomy" id="1864509"/>
    <lineage>
        <taxon>Bacteria</taxon>
        <taxon>Pseudomonadati</taxon>
        <taxon>Pseudomonadota</taxon>
        <taxon>Alphaproteobacteria</taxon>
        <taxon>Hyphomicrobiales</taxon>
        <taxon>Rhizobiaceae</taxon>
        <taxon>Rhizobium/Agrobacterium group</taxon>
        <taxon>Rhizobium</taxon>
    </lineage>
</organism>
<evidence type="ECO:0000313" key="2">
    <source>
        <dbReference type="EMBL" id="KWV43844.1"/>
    </source>
</evidence>